<sequence length="169" mass="19317">MENIRLRALGPGDTEMIGLVAEWYNEEWNLPLQKTRENLLSVCSGESQFQAVLTVGGRPVATGGVYHHVGLCDRVPRFQQYRHWLAMVYTVPMFRKKGYGAHLCRYLQDLSKEKGIGALYLFTDSAERLYTRLGWDVMERLETGGRNLAVMHLALAGKPQERPVQHDIR</sequence>
<dbReference type="InterPro" id="IPR016181">
    <property type="entry name" value="Acyl_CoA_acyltransferase"/>
</dbReference>
<dbReference type="Pfam" id="PF00583">
    <property type="entry name" value="Acetyltransf_1"/>
    <property type="match status" value="1"/>
</dbReference>
<evidence type="ECO:0000259" key="1">
    <source>
        <dbReference type="PROSITE" id="PS51186"/>
    </source>
</evidence>
<gene>
    <name evidence="2" type="ORF">WJU22_22745</name>
</gene>
<dbReference type="PROSITE" id="PS51186">
    <property type="entry name" value="GNAT"/>
    <property type="match status" value="1"/>
</dbReference>
<dbReference type="EMBL" id="CP150096">
    <property type="protein sequence ID" value="WZN45722.1"/>
    <property type="molecule type" value="Genomic_DNA"/>
</dbReference>
<accession>A0ABZ2Z0P2</accession>
<protein>
    <submittedName>
        <fullName evidence="2">GNAT family N-acetyltransferase</fullName>
    </submittedName>
</protein>
<evidence type="ECO:0000313" key="3">
    <source>
        <dbReference type="Proteomes" id="UP001449657"/>
    </source>
</evidence>
<proteinExistence type="predicted"/>
<dbReference type="Gene3D" id="3.40.630.30">
    <property type="match status" value="1"/>
</dbReference>
<name>A0ABZ2Z0P2_9BACT</name>
<keyword evidence="3" id="KW-1185">Reference proteome</keyword>
<feature type="domain" description="N-acetyltransferase" evidence="1">
    <location>
        <begin position="4"/>
        <end position="156"/>
    </location>
</feature>
<dbReference type="RefSeq" id="WP_341840472.1">
    <property type="nucleotide sequence ID" value="NZ_CP149792.1"/>
</dbReference>
<reference evidence="2 3" key="1">
    <citation type="submission" date="2024-03" db="EMBL/GenBank/DDBJ databases">
        <title>Chitinophaga caseinilytica sp. nov., a casein hydrolysing bacterium isolated from forest soil.</title>
        <authorList>
            <person name="Lee D.S."/>
            <person name="Han D.M."/>
            <person name="Baek J.H."/>
            <person name="Choi D.G."/>
            <person name="Jeon J.H."/>
            <person name="Jeon C.O."/>
        </authorList>
    </citation>
    <scope>NUCLEOTIDE SEQUENCE [LARGE SCALE GENOMIC DNA]</scope>
    <source>
        <strain evidence="2 3">KACC 19118</strain>
    </source>
</reference>
<dbReference type="InterPro" id="IPR000182">
    <property type="entry name" value="GNAT_dom"/>
</dbReference>
<dbReference type="CDD" id="cd04301">
    <property type="entry name" value="NAT_SF"/>
    <property type="match status" value="1"/>
</dbReference>
<evidence type="ECO:0000313" key="2">
    <source>
        <dbReference type="EMBL" id="WZN45722.1"/>
    </source>
</evidence>
<organism evidence="2 3">
    <name type="scientific">Chitinophaga caseinilytica</name>
    <dbReference type="NCBI Taxonomy" id="2267521"/>
    <lineage>
        <taxon>Bacteria</taxon>
        <taxon>Pseudomonadati</taxon>
        <taxon>Bacteroidota</taxon>
        <taxon>Chitinophagia</taxon>
        <taxon>Chitinophagales</taxon>
        <taxon>Chitinophagaceae</taxon>
        <taxon>Chitinophaga</taxon>
    </lineage>
</organism>
<dbReference type="SUPFAM" id="SSF55729">
    <property type="entry name" value="Acyl-CoA N-acyltransferases (Nat)"/>
    <property type="match status" value="1"/>
</dbReference>
<dbReference type="Proteomes" id="UP001449657">
    <property type="component" value="Chromosome"/>
</dbReference>